<gene>
    <name evidence="10" type="primary">LOC110973262</name>
</gene>
<dbReference type="RefSeq" id="XP_022079644.1">
    <property type="nucleotide sequence ID" value="XM_022223952.1"/>
</dbReference>
<feature type="transmembrane region" description="Helical" evidence="8">
    <location>
        <begin position="298"/>
        <end position="318"/>
    </location>
</feature>
<dbReference type="OMA" id="THTKAGA"/>
<dbReference type="GO" id="GO:0005886">
    <property type="term" value="C:plasma membrane"/>
    <property type="evidence" value="ECO:0007669"/>
    <property type="project" value="TreeGrafter"/>
</dbReference>
<feature type="region of interest" description="Disordered" evidence="7">
    <location>
        <begin position="555"/>
        <end position="588"/>
    </location>
</feature>
<keyword evidence="4 8" id="KW-1133">Transmembrane helix</keyword>
<protein>
    <submittedName>
        <fullName evidence="10">Sodium/glucose cotransporter 4-like isoform X1</fullName>
    </submittedName>
</protein>
<feature type="transmembrane region" description="Helical" evidence="8">
    <location>
        <begin position="440"/>
        <end position="462"/>
    </location>
</feature>
<dbReference type="PROSITE" id="PS50283">
    <property type="entry name" value="NA_SOLUT_SYMP_3"/>
    <property type="match status" value="1"/>
</dbReference>
<dbReference type="PANTHER" id="PTHR11819">
    <property type="entry name" value="SOLUTE CARRIER FAMILY 5"/>
    <property type="match status" value="1"/>
</dbReference>
<feature type="compositionally biased region" description="Basic and acidic residues" evidence="7">
    <location>
        <begin position="557"/>
        <end position="573"/>
    </location>
</feature>
<feature type="transmembrane region" description="Helical" evidence="8">
    <location>
        <begin position="163"/>
        <end position="190"/>
    </location>
</feature>
<dbReference type="Pfam" id="PF00474">
    <property type="entry name" value="SSF"/>
    <property type="match status" value="1"/>
</dbReference>
<evidence type="ECO:0000313" key="10">
    <source>
        <dbReference type="RefSeq" id="XP_022079644.1"/>
    </source>
</evidence>
<evidence type="ECO:0000256" key="6">
    <source>
        <dbReference type="RuleBase" id="RU362091"/>
    </source>
</evidence>
<dbReference type="GO" id="GO:0005412">
    <property type="term" value="F:D-glucose:sodium symporter activity"/>
    <property type="evidence" value="ECO:0007669"/>
    <property type="project" value="TreeGrafter"/>
</dbReference>
<proteinExistence type="inferred from homology"/>
<sequence length="651" mass="71759">MDLDFDDTKNLLTGWDIAIIVVVFLVVLAVGLWSAWVSNRGTTKGYFLAGRSMSWWLVGLSLYVSNIGSSSFIGLAGTASLSGYAVVSYEFHGLFSLILLGFIFMPVYTASGVSTMPEYLKRRFGGERLRILLSITAVVLIVLTNMSSEMYAGTIIIQQALNWNLYLSVCLLLAMTAAYTIAGGLTAVIYTDALQSFIMIGSAIVLSIIAFIHIGGFENLYLKFMTSIPTPTFLAGNTTCGIPSEESWHIFRDATTSDLPWPGVLVGIFLLSAWYFCTNQVLVQRSLSAKNVTHSKAATLLAASLKVLPIILMIYPGMISRALWPDYVACQDSDTCNQVCRNPNGCSDIAYIRLLLKLMPTGLKGLMMAAMLAALMSSLTSIFNSASSIITMDLWIKVRPLATETELVIVGRLCTLVLAGISVLWLPLIQVFGSGQLFVYIQSITSYLSPPILAIYTAGIFIERVNEPGTFWGLLLGEVAGCTWMILDFVFVAPPCGGVDDRPLAIQKIHYLHFAIMNYVATTLFIVVISLLTKPIPRDKLVRLTWWTKNSKLPRRPMSEKESKKNLEREEKKRMKAAAEQTDEPPSGARRVWNFVCGIETNPGPEPSPEEMEEIEKKMTSLEEDPKWARVVNIACLLVCFLGIMAFGSFA</sequence>
<evidence type="ECO:0000256" key="7">
    <source>
        <dbReference type="SAM" id="MobiDB-lite"/>
    </source>
</evidence>
<feature type="transmembrane region" description="Helical" evidence="8">
    <location>
        <begin position="55"/>
        <end position="79"/>
    </location>
</feature>
<feature type="transmembrane region" description="Helical" evidence="8">
    <location>
        <begin position="259"/>
        <end position="277"/>
    </location>
</feature>
<feature type="transmembrane region" description="Helical" evidence="8">
    <location>
        <begin position="628"/>
        <end position="650"/>
    </location>
</feature>
<keyword evidence="9" id="KW-1185">Reference proteome</keyword>
<feature type="transmembrane region" description="Helical" evidence="8">
    <location>
        <begin position="469"/>
        <end position="491"/>
    </location>
</feature>
<dbReference type="AlphaFoldDB" id="A0A8B7XFU3"/>
<dbReference type="InterPro" id="IPR038377">
    <property type="entry name" value="Na/Glc_symporter_sf"/>
</dbReference>
<name>A0A8B7XFU3_ACAPL</name>
<evidence type="ECO:0000313" key="9">
    <source>
        <dbReference type="Proteomes" id="UP000694845"/>
    </source>
</evidence>
<keyword evidence="3 8" id="KW-0812">Transmembrane</keyword>
<comment type="subcellular location">
    <subcellularLocation>
        <location evidence="1">Membrane</location>
        <topology evidence="1">Multi-pass membrane protein</topology>
    </subcellularLocation>
</comment>
<dbReference type="GeneID" id="110973262"/>
<feature type="transmembrane region" description="Helical" evidence="8">
    <location>
        <begin position="91"/>
        <end position="110"/>
    </location>
</feature>
<evidence type="ECO:0000256" key="3">
    <source>
        <dbReference type="ARBA" id="ARBA00022692"/>
    </source>
</evidence>
<evidence type="ECO:0000256" key="2">
    <source>
        <dbReference type="ARBA" id="ARBA00006434"/>
    </source>
</evidence>
<dbReference type="NCBIfam" id="TIGR00813">
    <property type="entry name" value="sss"/>
    <property type="match status" value="1"/>
</dbReference>
<dbReference type="OrthoDB" id="6132759at2759"/>
<keyword evidence="5 8" id="KW-0472">Membrane</keyword>
<dbReference type="Proteomes" id="UP000694845">
    <property type="component" value="Unplaced"/>
</dbReference>
<dbReference type="PANTHER" id="PTHR11819:SF196">
    <property type="entry name" value="SODIUM_GLUCOSE COTRANSPORTER 4"/>
    <property type="match status" value="1"/>
</dbReference>
<feature type="transmembrane region" description="Helical" evidence="8">
    <location>
        <begin position="12"/>
        <end position="34"/>
    </location>
</feature>
<evidence type="ECO:0000256" key="4">
    <source>
        <dbReference type="ARBA" id="ARBA00022989"/>
    </source>
</evidence>
<dbReference type="FunFam" id="1.20.1730.10:FF:000027">
    <property type="entry name" value="Uncharacterized protein"/>
    <property type="match status" value="1"/>
</dbReference>
<evidence type="ECO:0000256" key="1">
    <source>
        <dbReference type="ARBA" id="ARBA00004141"/>
    </source>
</evidence>
<feature type="transmembrane region" description="Helical" evidence="8">
    <location>
        <begin position="407"/>
        <end position="428"/>
    </location>
</feature>
<organism evidence="9 10">
    <name type="scientific">Acanthaster planci</name>
    <name type="common">Crown-of-thorns starfish</name>
    <dbReference type="NCBI Taxonomy" id="133434"/>
    <lineage>
        <taxon>Eukaryota</taxon>
        <taxon>Metazoa</taxon>
        <taxon>Echinodermata</taxon>
        <taxon>Eleutherozoa</taxon>
        <taxon>Asterozoa</taxon>
        <taxon>Asteroidea</taxon>
        <taxon>Valvatacea</taxon>
        <taxon>Valvatida</taxon>
        <taxon>Acanthasteridae</taxon>
        <taxon>Acanthaster</taxon>
    </lineage>
</organism>
<feature type="transmembrane region" description="Helical" evidence="8">
    <location>
        <begin position="365"/>
        <end position="386"/>
    </location>
</feature>
<comment type="similarity">
    <text evidence="2 6">Belongs to the sodium:solute symporter (SSF) (TC 2.A.21) family.</text>
</comment>
<accession>A0A8B7XFU3</accession>
<feature type="transmembrane region" description="Helical" evidence="8">
    <location>
        <begin position="131"/>
        <end position="157"/>
    </location>
</feature>
<dbReference type="KEGG" id="aplc:110973262"/>
<feature type="transmembrane region" description="Helical" evidence="8">
    <location>
        <begin position="511"/>
        <end position="533"/>
    </location>
</feature>
<reference evidence="10" key="1">
    <citation type="submission" date="2025-08" db="UniProtKB">
        <authorList>
            <consortium name="RefSeq"/>
        </authorList>
    </citation>
    <scope>IDENTIFICATION</scope>
</reference>
<dbReference type="InterPro" id="IPR001734">
    <property type="entry name" value="Na/solute_symporter"/>
</dbReference>
<feature type="transmembrane region" description="Helical" evidence="8">
    <location>
        <begin position="197"/>
        <end position="217"/>
    </location>
</feature>
<evidence type="ECO:0000256" key="5">
    <source>
        <dbReference type="ARBA" id="ARBA00023136"/>
    </source>
</evidence>
<evidence type="ECO:0000256" key="8">
    <source>
        <dbReference type="SAM" id="Phobius"/>
    </source>
</evidence>
<dbReference type="Gene3D" id="1.20.1730.10">
    <property type="entry name" value="Sodium/glucose cotransporter"/>
    <property type="match status" value="1"/>
</dbReference>